<dbReference type="AlphaFoldDB" id="A0A7G1KXR3"/>
<dbReference type="InterPro" id="IPR004176">
    <property type="entry name" value="Clp_R_N"/>
</dbReference>
<sequence>MFEKFAKPARHAVVVAQEEARELRSPSIDVEHLLLGLAAAPDSGLRKVLSDNGITADGLRDELRGDHGEGGSDSAGEPLGEEDAAALRSIGIDLGAVRESLEATFGEDALERAIPAEEQPRRRWFPLGGSMTFGHIPFTSNAKKVLELSLRETISGGADRIEAGHVLLGLLRTPNDRTRALLGGEDGIRALRQAVHELLERAA</sequence>
<protein>
    <submittedName>
        <fullName evidence="4">Clp protease</fullName>
    </submittedName>
</protein>
<keyword evidence="4" id="KW-0378">Hydrolase</keyword>
<evidence type="ECO:0000256" key="2">
    <source>
        <dbReference type="SAM" id="MobiDB-lite"/>
    </source>
</evidence>
<dbReference type="PANTHER" id="PTHR47016:SF5">
    <property type="entry name" value="CLP DOMAIN SUPERFAMILY PROTEIN"/>
    <property type="match status" value="1"/>
</dbReference>
<evidence type="ECO:0000256" key="1">
    <source>
        <dbReference type="PROSITE-ProRule" id="PRU01251"/>
    </source>
</evidence>
<keyword evidence="5" id="KW-1185">Reference proteome</keyword>
<feature type="region of interest" description="Disordered" evidence="2">
    <location>
        <begin position="59"/>
        <end position="79"/>
    </location>
</feature>
<dbReference type="InterPro" id="IPR036628">
    <property type="entry name" value="Clp_N_dom_sf"/>
</dbReference>
<dbReference type="PANTHER" id="PTHR47016">
    <property type="entry name" value="ATP-DEPENDENT CLP PROTEASE ATP-BINDING SUBUNIT CLPT1, CHLOROPLASTIC"/>
    <property type="match status" value="1"/>
</dbReference>
<gene>
    <name evidence="4" type="ORF">NWFMUON74_65510</name>
</gene>
<feature type="domain" description="Clp R" evidence="3">
    <location>
        <begin position="2"/>
        <end position="201"/>
    </location>
</feature>
<dbReference type="InterPro" id="IPR044217">
    <property type="entry name" value="CLPT1/2"/>
</dbReference>
<reference evidence="4 5" key="1">
    <citation type="submission" date="2020-08" db="EMBL/GenBank/DDBJ databases">
        <title>Genome Sequencing of Nocardia wallacei strain FMUON74 and assembly.</title>
        <authorList>
            <person name="Toyokawa M."/>
            <person name="Uesaka K."/>
        </authorList>
    </citation>
    <scope>NUCLEOTIDE SEQUENCE [LARGE SCALE GENOMIC DNA]</scope>
    <source>
        <strain evidence="4 5">FMUON74</strain>
    </source>
</reference>
<dbReference type="EMBL" id="AP023396">
    <property type="protein sequence ID" value="BCK58779.1"/>
    <property type="molecule type" value="Genomic_DNA"/>
</dbReference>
<dbReference type="RefSeq" id="WP_187685467.1">
    <property type="nucleotide sequence ID" value="NZ_AP023396.1"/>
</dbReference>
<dbReference type="GO" id="GO:0008233">
    <property type="term" value="F:peptidase activity"/>
    <property type="evidence" value="ECO:0007669"/>
    <property type="project" value="UniProtKB-KW"/>
</dbReference>
<dbReference type="Proteomes" id="UP000516173">
    <property type="component" value="Chromosome"/>
</dbReference>
<evidence type="ECO:0000313" key="4">
    <source>
        <dbReference type="EMBL" id="BCK58779.1"/>
    </source>
</evidence>
<evidence type="ECO:0000259" key="3">
    <source>
        <dbReference type="PROSITE" id="PS51903"/>
    </source>
</evidence>
<dbReference type="GO" id="GO:0006508">
    <property type="term" value="P:proteolysis"/>
    <property type="evidence" value="ECO:0007669"/>
    <property type="project" value="UniProtKB-KW"/>
</dbReference>
<accession>A0A7G1KXR3</accession>
<proteinExistence type="predicted"/>
<evidence type="ECO:0000313" key="5">
    <source>
        <dbReference type="Proteomes" id="UP000516173"/>
    </source>
</evidence>
<dbReference type="GeneID" id="80350932"/>
<keyword evidence="4" id="KW-0645">Protease</keyword>
<feature type="compositionally biased region" description="Basic and acidic residues" evidence="2">
    <location>
        <begin position="59"/>
        <end position="70"/>
    </location>
</feature>
<dbReference type="PROSITE" id="PS51903">
    <property type="entry name" value="CLP_R"/>
    <property type="match status" value="1"/>
</dbReference>
<keyword evidence="1" id="KW-0677">Repeat</keyword>
<dbReference type="SUPFAM" id="SSF81923">
    <property type="entry name" value="Double Clp-N motif"/>
    <property type="match status" value="2"/>
</dbReference>
<name>A0A7G1KXR3_9NOCA</name>
<dbReference type="Gene3D" id="1.10.1780.10">
    <property type="entry name" value="Clp, N-terminal domain"/>
    <property type="match status" value="2"/>
</dbReference>
<dbReference type="Pfam" id="PF02861">
    <property type="entry name" value="Clp_N"/>
    <property type="match status" value="1"/>
</dbReference>
<dbReference type="KEGG" id="nwl:NWFMUON74_65510"/>
<organism evidence="4 5">
    <name type="scientific">Nocardia wallacei</name>
    <dbReference type="NCBI Taxonomy" id="480035"/>
    <lineage>
        <taxon>Bacteria</taxon>
        <taxon>Bacillati</taxon>
        <taxon>Actinomycetota</taxon>
        <taxon>Actinomycetes</taxon>
        <taxon>Mycobacteriales</taxon>
        <taxon>Nocardiaceae</taxon>
        <taxon>Nocardia</taxon>
    </lineage>
</organism>